<dbReference type="SUPFAM" id="SSF53383">
    <property type="entry name" value="PLP-dependent transferases"/>
    <property type="match status" value="1"/>
</dbReference>
<evidence type="ECO:0000256" key="4">
    <source>
        <dbReference type="ARBA" id="ARBA00022793"/>
    </source>
</evidence>
<evidence type="ECO:0000256" key="12">
    <source>
        <dbReference type="PIRSR" id="PIRSR602129-50"/>
    </source>
</evidence>
<evidence type="ECO:0000256" key="13">
    <source>
        <dbReference type="RuleBase" id="RU000382"/>
    </source>
</evidence>
<dbReference type="PANTHER" id="PTHR11999:SF167">
    <property type="entry name" value="AROMATIC-L-AMINO-ACID DECARBOXYLASE"/>
    <property type="match status" value="1"/>
</dbReference>
<comment type="cofactor">
    <cofactor evidence="1 12 13">
        <name>pyridoxal 5'-phosphate</name>
        <dbReference type="ChEBI" id="CHEBI:597326"/>
    </cofactor>
</comment>
<dbReference type="PANTHER" id="PTHR11999">
    <property type="entry name" value="GROUP II PYRIDOXAL-5-PHOSPHATE DECARBOXYLASE"/>
    <property type="match status" value="1"/>
</dbReference>
<evidence type="ECO:0000256" key="8">
    <source>
        <dbReference type="ARBA" id="ARBA00037889"/>
    </source>
</evidence>
<dbReference type="EC" id="4.1.1.28" evidence="9"/>
<gene>
    <name evidence="15" type="primary">LOC121395060</name>
</gene>
<dbReference type="Proteomes" id="UP000186698">
    <property type="component" value="Chromosome 6S"/>
</dbReference>
<dbReference type="GO" id="GO:0005737">
    <property type="term" value="C:cytoplasm"/>
    <property type="evidence" value="ECO:0007669"/>
    <property type="project" value="TreeGrafter"/>
</dbReference>
<dbReference type="OrthoDB" id="639767at2759"/>
<protein>
    <recommendedName>
        <fullName evidence="10">Aromatic-L-amino-acid decarboxylase</fullName>
        <ecNumber evidence="9">4.1.1.28</ecNumber>
    </recommendedName>
    <alternativeName>
        <fullName evidence="11">DOPA decarboxylase</fullName>
    </alternativeName>
</protein>
<evidence type="ECO:0000256" key="11">
    <source>
        <dbReference type="ARBA" id="ARBA00041275"/>
    </source>
</evidence>
<keyword evidence="6 13" id="KW-0456">Lyase</keyword>
<evidence type="ECO:0000313" key="15">
    <source>
        <dbReference type="RefSeq" id="XP_041423518.1"/>
    </source>
</evidence>
<dbReference type="InterPro" id="IPR010977">
    <property type="entry name" value="Aromatic_deC"/>
</dbReference>
<keyword evidence="3" id="KW-0127">Catecholamine biosynthesis</keyword>
<evidence type="ECO:0000256" key="10">
    <source>
        <dbReference type="ARBA" id="ARBA00040968"/>
    </source>
</evidence>
<keyword evidence="4" id="KW-0210">Decarboxylase</keyword>
<dbReference type="CTD" id="121395060"/>
<evidence type="ECO:0000256" key="1">
    <source>
        <dbReference type="ARBA" id="ARBA00001933"/>
    </source>
</evidence>
<dbReference type="GO" id="GO:0042427">
    <property type="term" value="P:serotonin biosynthetic process"/>
    <property type="evidence" value="ECO:0007669"/>
    <property type="project" value="TreeGrafter"/>
</dbReference>
<evidence type="ECO:0000256" key="6">
    <source>
        <dbReference type="ARBA" id="ARBA00023239"/>
    </source>
</evidence>
<dbReference type="GO" id="GO:0019752">
    <property type="term" value="P:carboxylic acid metabolic process"/>
    <property type="evidence" value="ECO:0007669"/>
    <property type="project" value="InterPro"/>
</dbReference>
<dbReference type="Gene3D" id="3.40.640.10">
    <property type="entry name" value="Type I PLP-dependent aspartate aminotransferase-like (Major domain)"/>
    <property type="match status" value="2"/>
</dbReference>
<dbReference type="GO" id="GO:0004058">
    <property type="term" value="F:aromatic-L-amino-acid decarboxylase activity"/>
    <property type="evidence" value="ECO:0007669"/>
    <property type="project" value="TreeGrafter"/>
</dbReference>
<accession>A0A8J1L1W5</accession>
<evidence type="ECO:0000256" key="9">
    <source>
        <dbReference type="ARBA" id="ARBA00038886"/>
    </source>
</evidence>
<keyword evidence="5 12" id="KW-0663">Pyridoxal phosphate</keyword>
<evidence type="ECO:0000256" key="3">
    <source>
        <dbReference type="ARBA" id="ARBA00022584"/>
    </source>
</evidence>
<name>A0A8J1L1W5_XENLA</name>
<organism evidence="14 15">
    <name type="scientific">Xenopus laevis</name>
    <name type="common">African clawed frog</name>
    <dbReference type="NCBI Taxonomy" id="8355"/>
    <lineage>
        <taxon>Eukaryota</taxon>
        <taxon>Metazoa</taxon>
        <taxon>Chordata</taxon>
        <taxon>Craniata</taxon>
        <taxon>Vertebrata</taxon>
        <taxon>Euteleostomi</taxon>
        <taxon>Amphibia</taxon>
        <taxon>Batrachia</taxon>
        <taxon>Anura</taxon>
        <taxon>Pipoidea</taxon>
        <taxon>Pipidae</taxon>
        <taxon>Xenopodinae</taxon>
        <taxon>Xenopus</taxon>
        <taxon>Xenopus</taxon>
    </lineage>
</organism>
<feature type="modified residue" description="N6-(pyridoxal phosphate)lysine" evidence="12">
    <location>
        <position position="123"/>
    </location>
</feature>
<evidence type="ECO:0000256" key="2">
    <source>
        <dbReference type="ARBA" id="ARBA00011738"/>
    </source>
</evidence>
<dbReference type="InterPro" id="IPR015421">
    <property type="entry name" value="PyrdxlP-dep_Trfase_major"/>
</dbReference>
<dbReference type="GeneID" id="121395060"/>
<dbReference type="KEGG" id="xla:121395060"/>
<proteinExistence type="inferred from homology"/>
<keyword evidence="14" id="KW-1185">Reference proteome</keyword>
<sequence>MLCRAIGCIGFSWGTASEATLMALLAARTKVTRRLQAENPKLSEAEIIRRLVAYSSDQFCATLGTTNSCAFDNLMELGSVCNAENIWMHIDAAYAGSAFICPEFRYLMDGVEFADSFNFNPHKWLLVNFDCSAFCEM</sequence>
<dbReference type="GO" id="GO:0030170">
    <property type="term" value="F:pyridoxal phosphate binding"/>
    <property type="evidence" value="ECO:0007669"/>
    <property type="project" value="InterPro"/>
</dbReference>
<dbReference type="InterPro" id="IPR015424">
    <property type="entry name" value="PyrdxlP-dep_Trfase"/>
</dbReference>
<comment type="subunit">
    <text evidence="2">Homodimer.</text>
</comment>
<comment type="similarity">
    <text evidence="13">Belongs to the group II decarboxylase family.</text>
</comment>
<dbReference type="Pfam" id="PF00282">
    <property type="entry name" value="Pyridoxal_deC"/>
    <property type="match status" value="2"/>
</dbReference>
<evidence type="ECO:0000256" key="5">
    <source>
        <dbReference type="ARBA" id="ARBA00022898"/>
    </source>
</evidence>
<evidence type="ECO:0000313" key="14">
    <source>
        <dbReference type="Proteomes" id="UP000186698"/>
    </source>
</evidence>
<comment type="function">
    <text evidence="7">Catalyzes the decarboxylation of L-3,4-dihydroxyphenylalanine (DOPA) to dopamine and L-5-hydroxytryptophan to serotonin.</text>
</comment>
<evidence type="ECO:0000256" key="7">
    <source>
        <dbReference type="ARBA" id="ARBA00037256"/>
    </source>
</evidence>
<dbReference type="InterPro" id="IPR002129">
    <property type="entry name" value="PyrdxlP-dep_de-COase"/>
</dbReference>
<dbReference type="AlphaFoldDB" id="A0A8J1L1W5"/>
<dbReference type="RefSeq" id="XP_041423518.1">
    <property type="nucleotide sequence ID" value="XM_041567584.1"/>
</dbReference>
<dbReference type="GO" id="GO:0042423">
    <property type="term" value="P:catecholamine biosynthetic process"/>
    <property type="evidence" value="ECO:0007669"/>
    <property type="project" value="UniProtKB-KW"/>
</dbReference>
<comment type="pathway">
    <text evidence="8">Catecholamine biosynthesis; dopamine biosynthesis; dopamine from L-tyrosine: step 2/2.</text>
</comment>
<reference evidence="15" key="1">
    <citation type="submission" date="2025-08" db="UniProtKB">
        <authorList>
            <consortium name="RefSeq"/>
        </authorList>
    </citation>
    <scope>IDENTIFICATION</scope>
    <source>
        <strain evidence="15">J_2021</strain>
        <tissue evidence="15">Erythrocytes</tissue>
    </source>
</reference>